<reference evidence="2 3" key="2">
    <citation type="submission" date="2024-07" db="EMBL/GenBank/DDBJ databases">
        <authorList>
            <person name="Akdeniz Z."/>
        </authorList>
    </citation>
    <scope>NUCLEOTIDE SEQUENCE [LARGE SCALE GENOMIC DNA]</scope>
</reference>
<evidence type="ECO:0000313" key="2">
    <source>
        <dbReference type="EMBL" id="CAL6075106.1"/>
    </source>
</evidence>
<keyword evidence="3" id="KW-1185">Reference proteome</keyword>
<comment type="caution">
    <text evidence="1">The sequence shown here is derived from an EMBL/GenBank/DDBJ whole genome shotgun (WGS) entry which is preliminary data.</text>
</comment>
<evidence type="ECO:0000313" key="1">
    <source>
        <dbReference type="EMBL" id="CAI9932239.1"/>
    </source>
</evidence>
<name>A0AA86P8R6_9EUKA</name>
<proteinExistence type="predicted"/>
<accession>A0AA86P8R6</accession>
<protein>
    <submittedName>
        <fullName evidence="2">Hypothetical_protein</fullName>
    </submittedName>
</protein>
<gene>
    <name evidence="1" type="ORF">HINF_LOCUS19884</name>
    <name evidence="2" type="ORF">HINF_LOCUS57045</name>
</gene>
<dbReference type="EMBL" id="CAXDID020000312">
    <property type="protein sequence ID" value="CAL6075106.1"/>
    <property type="molecule type" value="Genomic_DNA"/>
</dbReference>
<evidence type="ECO:0000313" key="3">
    <source>
        <dbReference type="Proteomes" id="UP001642409"/>
    </source>
</evidence>
<dbReference type="EMBL" id="CATOUU010000512">
    <property type="protein sequence ID" value="CAI9932239.1"/>
    <property type="molecule type" value="Genomic_DNA"/>
</dbReference>
<organism evidence="1">
    <name type="scientific">Hexamita inflata</name>
    <dbReference type="NCBI Taxonomy" id="28002"/>
    <lineage>
        <taxon>Eukaryota</taxon>
        <taxon>Metamonada</taxon>
        <taxon>Diplomonadida</taxon>
        <taxon>Hexamitidae</taxon>
        <taxon>Hexamitinae</taxon>
        <taxon>Hexamita</taxon>
    </lineage>
</organism>
<dbReference type="Proteomes" id="UP001642409">
    <property type="component" value="Unassembled WGS sequence"/>
</dbReference>
<dbReference type="AlphaFoldDB" id="A0AA86P8R6"/>
<reference evidence="1" key="1">
    <citation type="submission" date="2023-06" db="EMBL/GenBank/DDBJ databases">
        <authorList>
            <person name="Kurt Z."/>
        </authorList>
    </citation>
    <scope>NUCLEOTIDE SEQUENCE</scope>
</reference>
<sequence length="113" mass="13614">MFLFDFWLPLRILINDQMTTCFGSGTFWFTLFLFYSFLCGCSQQCEKFPLFELEQEFVDMFFFAFIVSFSKFIHVQLSKLCFFKVCFLFEISLFQERVVTHLSVSRDIMSLFQ</sequence>